<gene>
    <name evidence="2" type="ORF">PPAR1163_LOCUS54</name>
</gene>
<organism evidence="2">
    <name type="scientific">Phaeomonas parva</name>
    <dbReference type="NCBI Taxonomy" id="124430"/>
    <lineage>
        <taxon>Eukaryota</taxon>
        <taxon>Sar</taxon>
        <taxon>Stramenopiles</taxon>
        <taxon>Ochrophyta</taxon>
        <taxon>Pinguiophyceae</taxon>
        <taxon>Pinguiochrysidales</taxon>
        <taxon>Pinguiochrysidaceae</taxon>
        <taxon>Phaeomonas</taxon>
    </lineage>
</organism>
<evidence type="ECO:0000313" key="2">
    <source>
        <dbReference type="EMBL" id="CAD9241712.1"/>
    </source>
</evidence>
<reference evidence="2" key="1">
    <citation type="submission" date="2021-01" db="EMBL/GenBank/DDBJ databases">
        <authorList>
            <person name="Corre E."/>
            <person name="Pelletier E."/>
            <person name="Niang G."/>
            <person name="Scheremetjew M."/>
            <person name="Finn R."/>
            <person name="Kale V."/>
            <person name="Holt S."/>
            <person name="Cochrane G."/>
            <person name="Meng A."/>
            <person name="Brown T."/>
            <person name="Cohen L."/>
        </authorList>
    </citation>
    <scope>NUCLEOTIDE SEQUENCE</scope>
    <source>
        <strain evidence="2">CCMP2877</strain>
    </source>
</reference>
<name>A0A7S1TPL8_9STRA</name>
<protein>
    <submittedName>
        <fullName evidence="2">Uncharacterized protein</fullName>
    </submittedName>
</protein>
<feature type="compositionally biased region" description="Pro residues" evidence="1">
    <location>
        <begin position="378"/>
        <end position="396"/>
    </location>
</feature>
<dbReference type="EMBL" id="HBGJ01000072">
    <property type="protein sequence ID" value="CAD9241712.1"/>
    <property type="molecule type" value="Transcribed_RNA"/>
</dbReference>
<feature type="region of interest" description="Disordered" evidence="1">
    <location>
        <begin position="329"/>
        <end position="411"/>
    </location>
</feature>
<feature type="compositionally biased region" description="Pro residues" evidence="1">
    <location>
        <begin position="346"/>
        <end position="364"/>
    </location>
</feature>
<dbReference type="AlphaFoldDB" id="A0A7S1TPL8"/>
<feature type="compositionally biased region" description="Low complexity" evidence="1">
    <location>
        <begin position="397"/>
        <end position="406"/>
    </location>
</feature>
<accession>A0A7S1TPL8</accession>
<evidence type="ECO:0000256" key="1">
    <source>
        <dbReference type="SAM" id="MobiDB-lite"/>
    </source>
</evidence>
<feature type="region of interest" description="Disordered" evidence="1">
    <location>
        <begin position="272"/>
        <end position="291"/>
    </location>
</feature>
<proteinExistence type="predicted"/>
<sequence length="496" mass="53349">MSRLANLESRLAQPWTSLSVVSSALTPEQLDGVRERFTTLEAAVKLRVLLSLACLSRAAVDVGAPAASAQAKRFARPGPLRDAALRLFDEADRDADAWVAAAAGFARQRLLGEAPRDARDLHEALRLPVSRLAAAVEASVRSAVKSVGGPPPEGVVSAAERLGLGKYADNPVYASDPFCAPLLDMVRLPAPGGGAASAYASYKVALPPKGTPLVAVPHRHFGVRADTRLDFAHKAPPPHLLQKRAKAAATAAAPRKTDESIRNKLFIKKDRHGASQSMVNRGRGGGYSGARALDKRRAAKTIDDAEILQMASAKRKNVVVAAESNIPKKPKLWQLDPKSKRHPNPSRSPSPNPSSSPKPTPRPKPAPERLSDRSPSPSRSPGPRPPSPSLSPPPAEPASSPKPSAAEVHHAFDLEALHSEANVLKPEQAELLQRWHDARARGEVALAPDGTTSGELRIKYREEKADGVKMSYFITLNYDMQNWKKTVKRKKTKPEA</sequence>